<dbReference type="InterPro" id="IPR011576">
    <property type="entry name" value="Pyridox_Oxase_N"/>
</dbReference>
<keyword evidence="3" id="KW-1185">Reference proteome</keyword>
<dbReference type="PANTHER" id="PTHR40660">
    <property type="entry name" value="5'-PHOSPHATE OXIDASE PUTATIVE DOMAIN-CONTAINING PROTEIN-RELATED"/>
    <property type="match status" value="1"/>
</dbReference>
<protein>
    <submittedName>
        <fullName evidence="2">Pyridoxamine 5'-phosphate oxidase family protein</fullName>
        <ecNumber evidence="2">1.-.-.-</ecNumber>
        <ecNumber evidence="2">1.4.3.5</ecNumber>
    </submittedName>
</protein>
<sequence>MPRFHSVHGMIQLPQEILEAWEVRDPVAVFTTVDTEGVPNTIYVSMCALRADGRVLIGDVHFGKTLKNLQQGCAQVSFLFFAKDHSAYQLKGQVRYASEGPLFEEGQCLAKPEFSLRGVVEIQITQAYKGSEQLGL</sequence>
<evidence type="ECO:0000259" key="1">
    <source>
        <dbReference type="Pfam" id="PF01243"/>
    </source>
</evidence>
<name>A0ABU1ANI4_9BACT</name>
<dbReference type="PANTHER" id="PTHR40660:SF1">
    <property type="entry name" value="5'-PHOSPHATE OXIDASE PUTATIVE DOMAIN-CONTAINING PROTEIN-RELATED"/>
    <property type="match status" value="1"/>
</dbReference>
<dbReference type="InterPro" id="IPR012349">
    <property type="entry name" value="Split_barrel_FMN-bd"/>
</dbReference>
<reference evidence="2 3" key="1">
    <citation type="submission" date="2023-04" db="EMBL/GenBank/DDBJ databases">
        <title>A novel bacteria isolated from coastal sediment.</title>
        <authorList>
            <person name="Liu X.-J."/>
            <person name="Du Z.-J."/>
        </authorList>
    </citation>
    <scope>NUCLEOTIDE SEQUENCE [LARGE SCALE GENOMIC DNA]</scope>
    <source>
        <strain evidence="2 3">SDUM461004</strain>
    </source>
</reference>
<keyword evidence="2" id="KW-0560">Oxidoreductase</keyword>
<dbReference type="Gene3D" id="2.30.110.10">
    <property type="entry name" value="Electron Transport, Fmn-binding Protein, Chain A"/>
    <property type="match status" value="1"/>
</dbReference>
<evidence type="ECO:0000313" key="3">
    <source>
        <dbReference type="Proteomes" id="UP001243717"/>
    </source>
</evidence>
<dbReference type="Proteomes" id="UP001243717">
    <property type="component" value="Unassembled WGS sequence"/>
</dbReference>
<evidence type="ECO:0000313" key="2">
    <source>
        <dbReference type="EMBL" id="MDQ8196350.1"/>
    </source>
</evidence>
<dbReference type="RefSeq" id="WP_308986785.1">
    <property type="nucleotide sequence ID" value="NZ_JARXIC010000069.1"/>
</dbReference>
<gene>
    <name evidence="2" type="ORF">QEH59_18110</name>
</gene>
<dbReference type="EC" id="1.-.-.-" evidence="2"/>
<proteinExistence type="predicted"/>
<comment type="caution">
    <text evidence="2">The sequence shown here is derived from an EMBL/GenBank/DDBJ whole genome shotgun (WGS) entry which is preliminary data.</text>
</comment>
<dbReference type="Pfam" id="PF01243">
    <property type="entry name" value="PNPOx_N"/>
    <property type="match status" value="1"/>
</dbReference>
<dbReference type="GO" id="GO:0004733">
    <property type="term" value="F:pyridoxamine phosphate oxidase activity"/>
    <property type="evidence" value="ECO:0007669"/>
    <property type="project" value="UniProtKB-EC"/>
</dbReference>
<organism evidence="2 3">
    <name type="scientific">Thalassobacterium sedimentorum</name>
    <dbReference type="NCBI Taxonomy" id="3041258"/>
    <lineage>
        <taxon>Bacteria</taxon>
        <taxon>Pseudomonadati</taxon>
        <taxon>Verrucomicrobiota</taxon>
        <taxon>Opitutia</taxon>
        <taxon>Puniceicoccales</taxon>
        <taxon>Coraliomargaritaceae</taxon>
        <taxon>Thalassobacterium</taxon>
    </lineage>
</organism>
<dbReference type="EMBL" id="JARXIC010000069">
    <property type="protein sequence ID" value="MDQ8196350.1"/>
    <property type="molecule type" value="Genomic_DNA"/>
</dbReference>
<dbReference type="EC" id="1.4.3.5" evidence="2"/>
<dbReference type="SUPFAM" id="SSF50475">
    <property type="entry name" value="FMN-binding split barrel"/>
    <property type="match status" value="1"/>
</dbReference>
<feature type="domain" description="Pyridoxamine 5'-phosphate oxidase N-terminal" evidence="1">
    <location>
        <begin position="15"/>
        <end position="128"/>
    </location>
</feature>
<accession>A0ABU1ANI4</accession>